<evidence type="ECO:0000256" key="6">
    <source>
        <dbReference type="ARBA" id="ARBA00023002"/>
    </source>
</evidence>
<keyword evidence="3" id="KW-0874">Quinone</keyword>
<evidence type="ECO:0000313" key="9">
    <source>
        <dbReference type="Proteomes" id="UP000545493"/>
    </source>
</evidence>
<dbReference type="PRINTS" id="PR00469">
    <property type="entry name" value="PNDRDTASEII"/>
</dbReference>
<evidence type="ECO:0000256" key="1">
    <source>
        <dbReference type="ARBA" id="ARBA00001974"/>
    </source>
</evidence>
<dbReference type="RefSeq" id="WP_167170243.1">
    <property type="nucleotide sequence ID" value="NZ_JAAOYM010000001.1"/>
</dbReference>
<dbReference type="Proteomes" id="UP000545493">
    <property type="component" value="Unassembled WGS sequence"/>
</dbReference>
<dbReference type="EC" id="1.8.5.-" evidence="8"/>
<keyword evidence="9" id="KW-1185">Reference proteome</keyword>
<evidence type="ECO:0000313" key="8">
    <source>
        <dbReference type="EMBL" id="NIJ12054.1"/>
    </source>
</evidence>
<evidence type="ECO:0000256" key="5">
    <source>
        <dbReference type="ARBA" id="ARBA00022946"/>
    </source>
</evidence>
<evidence type="ECO:0000256" key="3">
    <source>
        <dbReference type="ARBA" id="ARBA00022719"/>
    </source>
</evidence>
<dbReference type="GO" id="GO:0070224">
    <property type="term" value="F:sulfide:quinone oxidoreductase activity"/>
    <property type="evidence" value="ECO:0007669"/>
    <property type="project" value="TreeGrafter"/>
</dbReference>
<dbReference type="EMBL" id="JAAOYM010000001">
    <property type="protein sequence ID" value="NIJ12054.1"/>
    <property type="molecule type" value="Genomic_DNA"/>
</dbReference>
<dbReference type="SUPFAM" id="SSF51905">
    <property type="entry name" value="FAD/NAD(P)-binding domain"/>
    <property type="match status" value="1"/>
</dbReference>
<evidence type="ECO:0000259" key="7">
    <source>
        <dbReference type="Pfam" id="PF07992"/>
    </source>
</evidence>
<feature type="domain" description="FAD/NAD(P)-binding" evidence="7">
    <location>
        <begin position="8"/>
        <end position="307"/>
    </location>
</feature>
<dbReference type="PANTHER" id="PTHR10632">
    <property type="entry name" value="SULFIDE:QUINONE OXIDOREDUCTASE"/>
    <property type="match status" value="1"/>
</dbReference>
<dbReference type="InterPro" id="IPR015904">
    <property type="entry name" value="Sulphide_quinone_reductase"/>
</dbReference>
<sequence>MADKSHKHVVIVGGGTAGITVAARLRRAGMKNITVLDPATTHYYQPLWTLVGGGQADVRITGRPESSVVPRGVKWVREAASKFDPSANTVTTEGGRVLSYDALVLAPGLQLDFDRVPGLSEALASGPVSSNYRADLAPKTWELIRNLRSGTAVFTHPTGPIKCGGAPQKIAYLAADYWRKQGVLDDIRVVLVLPDPAMFKVPVWSRELERVVEHYGIEVRLSSEMVSVDGGARTAEIVNNSTGERETLPYDLLHVVPPQSAPAVVKDSPFAGPDNAHGYVDVDKYTLRHKRFDNVFAVGDVADVPTSKTGAAIRKQAPVVVDNLLAVLDGKQPQHRYNGYTSCPLVTARDKMLLAEFDYDSKPAPSIPLIDTTKQRRDMWLLKRYGLPAIYWHGMLKGLV</sequence>
<comment type="cofactor">
    <cofactor evidence="1">
        <name>FAD</name>
        <dbReference type="ChEBI" id="CHEBI:57692"/>
    </cofactor>
</comment>
<dbReference type="GO" id="GO:0070221">
    <property type="term" value="P:sulfide oxidation, using sulfide:quinone oxidoreductase"/>
    <property type="evidence" value="ECO:0007669"/>
    <property type="project" value="TreeGrafter"/>
</dbReference>
<comment type="caution">
    <text evidence="8">The sequence shown here is derived from an EMBL/GenBank/DDBJ whole genome shotgun (WGS) entry which is preliminary data.</text>
</comment>
<name>A0A7X5ZQP2_9PSEU</name>
<proteinExistence type="predicted"/>
<dbReference type="FunFam" id="3.50.50.60:FF:000034">
    <property type="entry name" value="sulfide:quinone oxidoreductase, mitochondrial"/>
    <property type="match status" value="1"/>
</dbReference>
<keyword evidence="2" id="KW-0285">Flavoprotein</keyword>
<dbReference type="Gene3D" id="3.50.50.60">
    <property type="entry name" value="FAD/NAD(P)-binding domain"/>
    <property type="match status" value="2"/>
</dbReference>
<dbReference type="InterPro" id="IPR036188">
    <property type="entry name" value="FAD/NAD-bd_sf"/>
</dbReference>
<keyword evidence="4" id="KW-0274">FAD</keyword>
<reference evidence="8 9" key="1">
    <citation type="submission" date="2020-03" db="EMBL/GenBank/DDBJ databases">
        <title>Sequencing the genomes of 1000 actinobacteria strains.</title>
        <authorList>
            <person name="Klenk H.-P."/>
        </authorList>
    </citation>
    <scope>NUCLEOTIDE SEQUENCE [LARGE SCALE GENOMIC DNA]</scope>
    <source>
        <strain evidence="8 9">DSM 45685</strain>
    </source>
</reference>
<keyword evidence="5" id="KW-0809">Transit peptide</keyword>
<evidence type="ECO:0000256" key="4">
    <source>
        <dbReference type="ARBA" id="ARBA00022827"/>
    </source>
</evidence>
<gene>
    <name evidence="8" type="ORF">FHU38_002398</name>
</gene>
<dbReference type="AlphaFoldDB" id="A0A7X5ZQP2"/>
<dbReference type="InterPro" id="IPR023753">
    <property type="entry name" value="FAD/NAD-binding_dom"/>
</dbReference>
<protein>
    <submittedName>
        <fullName evidence="8">Sulfide:quinone oxidoreductase</fullName>
        <ecNumber evidence="8">1.8.5.-</ecNumber>
    </submittedName>
</protein>
<dbReference type="Pfam" id="PF07992">
    <property type="entry name" value="Pyr_redox_2"/>
    <property type="match status" value="1"/>
</dbReference>
<organism evidence="8 9">
    <name type="scientific">Saccharomonospora amisosensis</name>
    <dbReference type="NCBI Taxonomy" id="1128677"/>
    <lineage>
        <taxon>Bacteria</taxon>
        <taxon>Bacillati</taxon>
        <taxon>Actinomycetota</taxon>
        <taxon>Actinomycetes</taxon>
        <taxon>Pseudonocardiales</taxon>
        <taxon>Pseudonocardiaceae</taxon>
        <taxon>Saccharomonospora</taxon>
    </lineage>
</organism>
<keyword evidence="6 8" id="KW-0560">Oxidoreductase</keyword>
<evidence type="ECO:0000256" key="2">
    <source>
        <dbReference type="ARBA" id="ARBA00022630"/>
    </source>
</evidence>
<dbReference type="GO" id="GO:0048038">
    <property type="term" value="F:quinone binding"/>
    <property type="evidence" value="ECO:0007669"/>
    <property type="project" value="UniProtKB-KW"/>
</dbReference>
<accession>A0A7X5ZQP2</accession>
<dbReference type="PANTHER" id="PTHR10632:SF2">
    <property type="entry name" value="SULFIDE:QUINONE OXIDOREDUCTASE, MITOCHONDRIAL"/>
    <property type="match status" value="1"/>
</dbReference>
<dbReference type="GO" id="GO:0071949">
    <property type="term" value="F:FAD binding"/>
    <property type="evidence" value="ECO:0007669"/>
    <property type="project" value="TreeGrafter"/>
</dbReference>